<keyword evidence="2 5" id="KW-0812">Transmembrane</keyword>
<feature type="transmembrane region" description="Helical" evidence="5">
    <location>
        <begin position="197"/>
        <end position="218"/>
    </location>
</feature>
<feature type="transmembrane region" description="Helical" evidence="5">
    <location>
        <begin position="230"/>
        <end position="254"/>
    </location>
</feature>
<dbReference type="InterPro" id="IPR052962">
    <property type="entry name" value="AA_Transporter_AGT"/>
</dbReference>
<feature type="transmembrane region" description="Helical" evidence="5">
    <location>
        <begin position="339"/>
        <end position="358"/>
    </location>
</feature>
<protein>
    <submittedName>
        <fullName evidence="6">Amino acid permease-associated region</fullName>
    </submittedName>
</protein>
<evidence type="ECO:0000256" key="1">
    <source>
        <dbReference type="ARBA" id="ARBA00004141"/>
    </source>
</evidence>
<feature type="transmembrane region" description="Helical" evidence="5">
    <location>
        <begin position="457"/>
        <end position="479"/>
    </location>
</feature>
<evidence type="ECO:0000256" key="4">
    <source>
        <dbReference type="ARBA" id="ARBA00023136"/>
    </source>
</evidence>
<feature type="transmembrane region" description="Helical" evidence="5">
    <location>
        <begin position="427"/>
        <end position="445"/>
    </location>
</feature>
<feature type="transmembrane region" description="Helical" evidence="5">
    <location>
        <begin position="47"/>
        <end position="68"/>
    </location>
</feature>
<gene>
    <name evidence="6" type="ORF">B1B_01360</name>
</gene>
<dbReference type="EMBL" id="AUZY01000935">
    <property type="protein sequence ID" value="EQD76928.1"/>
    <property type="molecule type" value="Genomic_DNA"/>
</dbReference>
<reference evidence="6" key="1">
    <citation type="submission" date="2013-08" db="EMBL/GenBank/DDBJ databases">
        <authorList>
            <person name="Mendez C."/>
            <person name="Richter M."/>
            <person name="Ferrer M."/>
            <person name="Sanchez J."/>
        </authorList>
    </citation>
    <scope>NUCLEOTIDE SEQUENCE</scope>
</reference>
<feature type="transmembrane region" description="Helical" evidence="5">
    <location>
        <begin position="12"/>
        <end position="35"/>
    </location>
</feature>
<dbReference type="AlphaFoldDB" id="T1C7M8"/>
<dbReference type="InterPro" id="IPR002293">
    <property type="entry name" value="AA/rel_permease1"/>
</dbReference>
<feature type="transmembrane region" description="Helical" evidence="5">
    <location>
        <begin position="133"/>
        <end position="155"/>
    </location>
</feature>
<feature type="transmembrane region" description="Helical" evidence="5">
    <location>
        <begin position="364"/>
        <end position="386"/>
    </location>
</feature>
<evidence type="ECO:0000256" key="3">
    <source>
        <dbReference type="ARBA" id="ARBA00022989"/>
    </source>
</evidence>
<feature type="transmembrane region" description="Helical" evidence="5">
    <location>
        <begin position="398"/>
        <end position="421"/>
    </location>
</feature>
<dbReference type="Pfam" id="PF13520">
    <property type="entry name" value="AA_permease_2"/>
    <property type="match status" value="1"/>
</dbReference>
<dbReference type="Gene3D" id="1.20.1740.10">
    <property type="entry name" value="Amino acid/polyamine transporter I"/>
    <property type="match status" value="1"/>
</dbReference>
<proteinExistence type="predicted"/>
<comment type="caution">
    <text evidence="6">The sequence shown here is derived from an EMBL/GenBank/DDBJ whole genome shotgun (WGS) entry which is preliminary data.</text>
</comment>
<dbReference type="PANTHER" id="PTHR47547:SF1">
    <property type="entry name" value="ASPARTATE-PROTON SYMPORTER"/>
    <property type="match status" value="1"/>
</dbReference>
<evidence type="ECO:0000313" key="6">
    <source>
        <dbReference type="EMBL" id="EQD76928.1"/>
    </source>
</evidence>
<sequence length="542" mass="59233">MTQRLLQRDATRIGLLYSSVSGIIGSGWLLGPFLAMQQAGPWSILSWIIGATAVLLLAFVFAELAILVPRSGVLVHLSHLSHGELVGRIWSWIIFLAYVTVPPVEVIAVLSYANNYIPGLVSGPHHLLTEWGYASAIGLLALIVAMNFLAIRWVLFINSTATWWKIGIAVFTIAILLILHFHPGNLALAPATIPRDGLFTSVATAGIIFSFLGFRQAIDLAGETRDPRRNIPFAVVGSVLISTLIYVGIQYAVLGSVNPALILRDGWAGLRFKGAAGPLAAMVAGAGAVWWSYFIYLNAIVSPMGTGFIYTTTTSRILMATGEMGSGPTRLTLISRHGVPWSALVATFVIGAIFLFPFPSWQKLVAVISSSTVLSYGIGPIVLLQLRARLPNLERRYRIRFAWIVAPLAFIVANWIIFWTGLKTSDYVFGILGGMFVLYMGYYFFQKYIRARQVPVLHARHALWLIPYFGGMWTLSWMGPKSLGGVALVDFWTGSLLTAAWSLVVLVLALWNGLDSAKTQETFNAISQDLSPLIEPALEVSP</sequence>
<keyword evidence="4 5" id="KW-0472">Membrane</keyword>
<dbReference type="GO" id="GO:0022857">
    <property type="term" value="F:transmembrane transporter activity"/>
    <property type="evidence" value="ECO:0007669"/>
    <property type="project" value="InterPro"/>
</dbReference>
<name>T1C7M8_9ZZZZ</name>
<comment type="subcellular location">
    <subcellularLocation>
        <location evidence="1">Membrane</location>
        <topology evidence="1">Multi-pass membrane protein</topology>
    </subcellularLocation>
</comment>
<dbReference type="PANTHER" id="PTHR47547">
    <property type="match status" value="1"/>
</dbReference>
<feature type="transmembrane region" description="Helical" evidence="5">
    <location>
        <begin position="89"/>
        <end position="113"/>
    </location>
</feature>
<feature type="transmembrane region" description="Helical" evidence="5">
    <location>
        <begin position="274"/>
        <end position="296"/>
    </location>
</feature>
<evidence type="ECO:0000256" key="2">
    <source>
        <dbReference type="ARBA" id="ARBA00022692"/>
    </source>
</evidence>
<feature type="transmembrane region" description="Helical" evidence="5">
    <location>
        <begin position="491"/>
        <end position="511"/>
    </location>
</feature>
<dbReference type="PIRSF" id="PIRSF006060">
    <property type="entry name" value="AA_transporter"/>
    <property type="match status" value="1"/>
</dbReference>
<accession>T1C7M8</accession>
<reference evidence="6" key="2">
    <citation type="journal article" date="2014" name="ISME J.">
        <title>Microbial stratification in low pH oxic and suboxic macroscopic growths along an acid mine drainage.</title>
        <authorList>
            <person name="Mendez-Garcia C."/>
            <person name="Mesa V."/>
            <person name="Sprenger R.R."/>
            <person name="Richter M."/>
            <person name="Diez M.S."/>
            <person name="Solano J."/>
            <person name="Bargiela R."/>
            <person name="Golyshina O.V."/>
            <person name="Manteca A."/>
            <person name="Ramos J.L."/>
            <person name="Gallego J.R."/>
            <person name="Llorente I."/>
            <person name="Martins Dos Santos V.A."/>
            <person name="Jensen O.N."/>
            <person name="Pelaez A.I."/>
            <person name="Sanchez J."/>
            <person name="Ferrer M."/>
        </authorList>
    </citation>
    <scope>NUCLEOTIDE SEQUENCE</scope>
</reference>
<keyword evidence="3 5" id="KW-1133">Transmembrane helix</keyword>
<evidence type="ECO:0000256" key="5">
    <source>
        <dbReference type="SAM" id="Phobius"/>
    </source>
</evidence>
<organism evidence="6">
    <name type="scientific">mine drainage metagenome</name>
    <dbReference type="NCBI Taxonomy" id="410659"/>
    <lineage>
        <taxon>unclassified sequences</taxon>
        <taxon>metagenomes</taxon>
        <taxon>ecological metagenomes</taxon>
    </lineage>
</organism>
<dbReference type="GO" id="GO:0016020">
    <property type="term" value="C:membrane"/>
    <property type="evidence" value="ECO:0007669"/>
    <property type="project" value="UniProtKB-SubCell"/>
</dbReference>
<feature type="transmembrane region" description="Helical" evidence="5">
    <location>
        <begin position="162"/>
        <end position="182"/>
    </location>
</feature>